<dbReference type="PANTHER" id="PTHR30163:SF8">
    <property type="entry name" value="LYTIC MUREIN TRANSGLYCOSYLASE"/>
    <property type="match status" value="1"/>
</dbReference>
<feature type="compositionally biased region" description="Gly residues" evidence="1">
    <location>
        <begin position="1"/>
        <end position="13"/>
    </location>
</feature>
<accession>A0A6M1U851</accession>
<dbReference type="InterPro" id="IPR023346">
    <property type="entry name" value="Lysozyme-like_dom_sf"/>
</dbReference>
<evidence type="ECO:0000256" key="1">
    <source>
        <dbReference type="SAM" id="MobiDB-lite"/>
    </source>
</evidence>
<organism evidence="4 5">
    <name type="scientific">Paragemmobacter kunshanensis</name>
    <dbReference type="NCBI Taxonomy" id="2583234"/>
    <lineage>
        <taxon>Bacteria</taxon>
        <taxon>Pseudomonadati</taxon>
        <taxon>Pseudomonadota</taxon>
        <taxon>Alphaproteobacteria</taxon>
        <taxon>Rhodobacterales</taxon>
        <taxon>Paracoccaceae</taxon>
        <taxon>Paragemmobacter</taxon>
    </lineage>
</organism>
<dbReference type="EMBL" id="JAALFE010000003">
    <property type="protein sequence ID" value="NGQ90191.1"/>
    <property type="molecule type" value="Genomic_DNA"/>
</dbReference>
<feature type="region of interest" description="Disordered" evidence="1">
    <location>
        <begin position="1"/>
        <end position="59"/>
    </location>
</feature>
<comment type="caution">
    <text evidence="4">The sequence shown here is derived from an EMBL/GenBank/DDBJ whole genome shotgun (WGS) entry which is preliminary data.</text>
</comment>
<dbReference type="Gene3D" id="1.10.8.350">
    <property type="entry name" value="Bacterial muramidase"/>
    <property type="match status" value="1"/>
</dbReference>
<dbReference type="InterPro" id="IPR002477">
    <property type="entry name" value="Peptidoglycan-bd-like"/>
</dbReference>
<gene>
    <name evidence="4" type="ORF">G5V65_04730</name>
</gene>
<dbReference type="SUPFAM" id="SSF47090">
    <property type="entry name" value="PGBD-like"/>
    <property type="match status" value="1"/>
</dbReference>
<evidence type="ECO:0000259" key="3">
    <source>
        <dbReference type="Pfam" id="PF13406"/>
    </source>
</evidence>
<dbReference type="GO" id="GO:0009253">
    <property type="term" value="P:peptidoglycan catabolic process"/>
    <property type="evidence" value="ECO:0007669"/>
    <property type="project" value="TreeGrafter"/>
</dbReference>
<dbReference type="SUPFAM" id="SSF53955">
    <property type="entry name" value="Lysozyme-like"/>
    <property type="match status" value="1"/>
</dbReference>
<dbReference type="GO" id="GO:0008933">
    <property type="term" value="F:peptidoglycan lytic transglycosylase activity"/>
    <property type="evidence" value="ECO:0007669"/>
    <property type="project" value="TreeGrafter"/>
</dbReference>
<dbReference type="Proteomes" id="UP000474758">
    <property type="component" value="Unassembled WGS sequence"/>
</dbReference>
<dbReference type="Pfam" id="PF13406">
    <property type="entry name" value="SLT_2"/>
    <property type="match status" value="2"/>
</dbReference>
<dbReference type="FunFam" id="1.10.8.350:FF:000001">
    <property type="entry name" value="Lytic murein transglycosylase B"/>
    <property type="match status" value="1"/>
</dbReference>
<evidence type="ECO:0000313" key="4">
    <source>
        <dbReference type="EMBL" id="NGQ90191.1"/>
    </source>
</evidence>
<keyword evidence="5" id="KW-1185">Reference proteome</keyword>
<feature type="compositionally biased region" description="Low complexity" evidence="1">
    <location>
        <begin position="23"/>
        <end position="49"/>
    </location>
</feature>
<dbReference type="CDD" id="cd13399">
    <property type="entry name" value="Slt35-like"/>
    <property type="match status" value="1"/>
</dbReference>
<dbReference type="InterPro" id="IPR036366">
    <property type="entry name" value="PGBDSf"/>
</dbReference>
<dbReference type="Gene3D" id="1.10.101.10">
    <property type="entry name" value="PGBD-like superfamily/PGBD"/>
    <property type="match status" value="1"/>
</dbReference>
<evidence type="ECO:0000259" key="2">
    <source>
        <dbReference type="Pfam" id="PF01471"/>
    </source>
</evidence>
<dbReference type="AlphaFoldDB" id="A0A6M1U851"/>
<sequence length="444" mass="46536">MSGGGPGSGPGRGCRGRGRLDTAFAAPPGAQSPPQGAARPRPLSAAPSPCTIAGTTSNKGRTVQIDRRAFNLGLIGLGLSACSQSLPMVGGGGSLPQSLPDDLRPVPNAAYDAWVASFRARAADRGIAQPTLSAAFRDAGFLPGVITRDRNQTETSRSLEDYLSIAVSDERVTKGRAAFARHRGLLTDLQSRSGVDAEIICAIWGLESFYGERRGDVPVISATSTLAFDGRRGAFFEQQLTAALRILQNGDIPANRMTGSWAGAMGHTQFIPTSYLDFAVDYTGDGRRDIWSDDPSDALASAAAYLQRNGWSRGLRWGGEVGNNAPAGSIIQPQAGGPQFATTANFRVIKRYNNSDAYAIGVGHLADRIAGGGPLRGSFPPDANGLTKADRIRLQQRLTALGFDTQGSDGVIGKNTETAIRAFQAARGLPVTGQPSQALLQSLG</sequence>
<reference evidence="4 5" key="1">
    <citation type="submission" date="2020-02" db="EMBL/GenBank/DDBJ databases">
        <title>Rhodobacter translucens sp. nov., a novel bacterium isolated from activated sludge.</title>
        <authorList>
            <person name="Liu J."/>
        </authorList>
    </citation>
    <scope>NUCLEOTIDE SEQUENCE [LARGE SCALE GENOMIC DNA]</scope>
    <source>
        <strain evidence="4 5">HX-7-19</strain>
    </source>
</reference>
<protein>
    <submittedName>
        <fullName evidence="4">Lytic murein transglycosylase</fullName>
    </submittedName>
</protein>
<dbReference type="Pfam" id="PF01471">
    <property type="entry name" value="PG_binding_1"/>
    <property type="match status" value="1"/>
</dbReference>
<dbReference type="InterPro" id="IPR031304">
    <property type="entry name" value="SLT_2"/>
</dbReference>
<feature type="domain" description="Transglycosylase SLT" evidence="3">
    <location>
        <begin position="329"/>
        <end position="367"/>
    </location>
</feature>
<feature type="domain" description="Peptidoglycan binding-like" evidence="2">
    <location>
        <begin position="389"/>
        <end position="443"/>
    </location>
</feature>
<proteinExistence type="predicted"/>
<dbReference type="InterPro" id="IPR036365">
    <property type="entry name" value="PGBD-like_sf"/>
</dbReference>
<dbReference type="InterPro" id="IPR043426">
    <property type="entry name" value="MltB-like"/>
</dbReference>
<name>A0A6M1U851_9RHOB</name>
<feature type="domain" description="Transglycosylase SLT" evidence="3">
    <location>
        <begin position="112"/>
        <end position="322"/>
    </location>
</feature>
<evidence type="ECO:0000313" key="5">
    <source>
        <dbReference type="Proteomes" id="UP000474758"/>
    </source>
</evidence>
<dbReference type="Gene3D" id="1.10.530.10">
    <property type="match status" value="1"/>
</dbReference>
<dbReference type="PANTHER" id="PTHR30163">
    <property type="entry name" value="MEMBRANE-BOUND LYTIC MUREIN TRANSGLYCOSYLASE B"/>
    <property type="match status" value="1"/>
</dbReference>